<protein>
    <recommendedName>
        <fullName evidence="4">Transmembrane protein</fullName>
    </recommendedName>
</protein>
<evidence type="ECO:0000256" key="1">
    <source>
        <dbReference type="SAM" id="Phobius"/>
    </source>
</evidence>
<feature type="transmembrane region" description="Helical" evidence="1">
    <location>
        <begin position="12"/>
        <end position="31"/>
    </location>
</feature>
<keyword evidence="3" id="KW-1185">Reference proteome</keyword>
<accession>A0A222ENS6</accession>
<feature type="transmembrane region" description="Helical" evidence="1">
    <location>
        <begin position="176"/>
        <end position="194"/>
    </location>
</feature>
<dbReference type="KEGG" id="scou:SCORR_v1c03810"/>
<keyword evidence="1" id="KW-1133">Transmembrane helix</keyword>
<keyword evidence="1" id="KW-0812">Transmembrane</keyword>
<name>A0A222ENS6_9MOLU</name>
<dbReference type="EMBL" id="CP022535">
    <property type="protein sequence ID" value="ASP28155.1"/>
    <property type="molecule type" value="Genomic_DNA"/>
</dbReference>
<keyword evidence="1" id="KW-0472">Membrane</keyword>
<evidence type="ECO:0000313" key="3">
    <source>
        <dbReference type="Proteomes" id="UP000203229"/>
    </source>
</evidence>
<dbReference type="AlphaFoldDB" id="A0A222ENS6"/>
<gene>
    <name evidence="2" type="ORF">SCORR_v1c03810</name>
</gene>
<feature type="transmembrane region" description="Helical" evidence="1">
    <location>
        <begin position="37"/>
        <end position="59"/>
    </location>
</feature>
<evidence type="ECO:0008006" key="4">
    <source>
        <dbReference type="Google" id="ProtNLM"/>
    </source>
</evidence>
<reference evidence="2 3" key="1">
    <citation type="submission" date="2017-07" db="EMBL/GenBank/DDBJ databases">
        <title>Complete genome sequence of Spiroplasma corruscae EC-1 (DSM 19793).</title>
        <authorList>
            <person name="Tsai Y.-M."/>
            <person name="Lo W.-S."/>
            <person name="Kuo C.-H."/>
        </authorList>
    </citation>
    <scope>NUCLEOTIDE SEQUENCE [LARGE SCALE GENOMIC DNA]</scope>
    <source>
        <strain evidence="2 3">EC-1</strain>
    </source>
</reference>
<proteinExistence type="predicted"/>
<sequence length="233" mass="27862">MNLNTFINYKKKLITFFIVAFLIANFLIFILTNTSIIRIFIFIDSITMILHLLYFLFIINNNIKISKYEIKKHIESNNLIIINYLLILLVTLLFIYYEINGINGVFNYNLSIKYIFSSTNIFANNYSKVLYLGFLLFWTVFMIALVVIFINIYYLIKLFNVFTSLSLYTSLNNINYEIKVFFAIFISAYKLINISFNSVYQLIYKFFVKIFIEKVFFRLVYFNVHYILIDISD</sequence>
<feature type="transmembrane region" description="Helical" evidence="1">
    <location>
        <begin position="80"/>
        <end position="99"/>
    </location>
</feature>
<dbReference type="Proteomes" id="UP000203229">
    <property type="component" value="Chromosome"/>
</dbReference>
<feature type="transmembrane region" description="Helical" evidence="1">
    <location>
        <begin position="130"/>
        <end position="156"/>
    </location>
</feature>
<evidence type="ECO:0000313" key="2">
    <source>
        <dbReference type="EMBL" id="ASP28155.1"/>
    </source>
</evidence>
<organism evidence="2 3">
    <name type="scientific">Spiroplasma corruscae</name>
    <dbReference type="NCBI Taxonomy" id="216934"/>
    <lineage>
        <taxon>Bacteria</taxon>
        <taxon>Bacillati</taxon>
        <taxon>Mycoplasmatota</taxon>
        <taxon>Mollicutes</taxon>
        <taxon>Entomoplasmatales</taxon>
        <taxon>Spiroplasmataceae</taxon>
        <taxon>Spiroplasma</taxon>
    </lineage>
</organism>